<feature type="transmembrane region" description="Helical" evidence="1">
    <location>
        <begin position="214"/>
        <end position="238"/>
    </location>
</feature>
<proteinExistence type="predicted"/>
<evidence type="ECO:0000313" key="2">
    <source>
        <dbReference type="EMBL" id="MBB3150364.1"/>
    </source>
</evidence>
<dbReference type="Pfam" id="PF12679">
    <property type="entry name" value="ABC2_membrane_2"/>
    <property type="match status" value="1"/>
</dbReference>
<feature type="transmembrane region" description="Helical" evidence="1">
    <location>
        <begin position="113"/>
        <end position="133"/>
    </location>
</feature>
<gene>
    <name evidence="2" type="ORF">FHS16_000396</name>
</gene>
<accession>A0A7W5C5C7</accession>
<dbReference type="RefSeq" id="WP_183558118.1">
    <property type="nucleotide sequence ID" value="NZ_CBCSLB010000001.1"/>
</dbReference>
<keyword evidence="3" id="KW-1185">Reference proteome</keyword>
<feature type="transmembrane region" description="Helical" evidence="1">
    <location>
        <begin position="250"/>
        <end position="273"/>
    </location>
</feature>
<dbReference type="GO" id="GO:0005886">
    <property type="term" value="C:plasma membrane"/>
    <property type="evidence" value="ECO:0007669"/>
    <property type="project" value="UniProtKB-SubCell"/>
</dbReference>
<keyword evidence="1" id="KW-1133">Transmembrane helix</keyword>
<name>A0A7W5C5C7_9BACL</name>
<dbReference type="Proteomes" id="UP000518605">
    <property type="component" value="Unassembled WGS sequence"/>
</dbReference>
<evidence type="ECO:0000256" key="1">
    <source>
        <dbReference type="SAM" id="Phobius"/>
    </source>
</evidence>
<dbReference type="AlphaFoldDB" id="A0A7W5C5C7"/>
<dbReference type="PANTHER" id="PTHR37305">
    <property type="entry name" value="INTEGRAL MEMBRANE PROTEIN-RELATED"/>
    <property type="match status" value="1"/>
</dbReference>
<protein>
    <submittedName>
        <fullName evidence="2">ABC-2 type transport system permease protein</fullName>
    </submittedName>
</protein>
<feature type="transmembrane region" description="Helical" evidence="1">
    <location>
        <begin position="293"/>
        <end position="317"/>
    </location>
</feature>
<organism evidence="2 3">
    <name type="scientific">Paenibacillus endophyticus</name>
    <dbReference type="NCBI Taxonomy" id="1294268"/>
    <lineage>
        <taxon>Bacteria</taxon>
        <taxon>Bacillati</taxon>
        <taxon>Bacillota</taxon>
        <taxon>Bacilli</taxon>
        <taxon>Bacillales</taxon>
        <taxon>Paenibacillaceae</taxon>
        <taxon>Paenibacillus</taxon>
    </lineage>
</organism>
<reference evidence="2 3" key="1">
    <citation type="submission" date="2020-08" db="EMBL/GenBank/DDBJ databases">
        <title>Genomic Encyclopedia of Type Strains, Phase III (KMG-III): the genomes of soil and plant-associated and newly described type strains.</title>
        <authorList>
            <person name="Whitman W."/>
        </authorList>
    </citation>
    <scope>NUCLEOTIDE SEQUENCE [LARGE SCALE GENOMIC DNA]</scope>
    <source>
        <strain evidence="2 3">CECT 8234</strain>
    </source>
</reference>
<feature type="transmembrane region" description="Helical" evidence="1">
    <location>
        <begin position="154"/>
        <end position="175"/>
    </location>
</feature>
<comment type="caution">
    <text evidence="2">The sequence shown here is derived from an EMBL/GenBank/DDBJ whole genome shotgun (WGS) entry which is preliminary data.</text>
</comment>
<keyword evidence="1" id="KW-0812">Transmembrane</keyword>
<dbReference type="EMBL" id="JACHXW010000001">
    <property type="protein sequence ID" value="MBB3150364.1"/>
    <property type="molecule type" value="Genomic_DNA"/>
</dbReference>
<sequence length="323" mass="35825">MINLVQNEMTKLVGKRRFVVIAVIIVVLLSMFTYAQAKEAESIRERLGTVDWRTELQQQIVDMQNRLSSSGQWREQIQIQIKQSQYYLDNDVNPSEPGAPTFIRGFVQNSAELFLPLLVMIIAVDIVSSERSMGTIKLLLTRPVSRFKILLSKYIALILSVSVVIFLFGSLSYIVSAVMFGNQGWAAPVLTGFSSQGGELDISGVRLVSQWQYIIQQFGLAWFISVVVGTLSFMLSILMRSSAAGMGTMLACLISGAILSNMVSSWESAKYLFMVNLGLMDYVSGSAPPIEGMTLGFSLSVLAVWMLGSLLVSFTVFMRKDIY</sequence>
<dbReference type="PANTHER" id="PTHR37305:SF2">
    <property type="entry name" value="BACITRACIN TRANSPORT PERMEASE PROTEIN BCRB"/>
    <property type="match status" value="1"/>
</dbReference>
<dbReference type="GO" id="GO:0140359">
    <property type="term" value="F:ABC-type transporter activity"/>
    <property type="evidence" value="ECO:0007669"/>
    <property type="project" value="InterPro"/>
</dbReference>
<keyword evidence="1" id="KW-0472">Membrane</keyword>
<evidence type="ECO:0000313" key="3">
    <source>
        <dbReference type="Proteomes" id="UP000518605"/>
    </source>
</evidence>